<dbReference type="EMBL" id="CP092109">
    <property type="protein sequence ID" value="UWZ78431.1"/>
    <property type="molecule type" value="Genomic_DNA"/>
</dbReference>
<accession>A0ABY5ZI94</accession>
<dbReference type="InterPro" id="IPR027790">
    <property type="entry name" value="AdoMet_synthase_2_family"/>
</dbReference>
<dbReference type="Pfam" id="PF01941">
    <property type="entry name" value="AdoMet_Synthase"/>
    <property type="match status" value="1"/>
</dbReference>
<sequence>MIIVERMPGPAMARRQVEIVERKGLGHPDTLCDALMEEVSLALNGAYLEQCGRVLHNNIDKGLLIAGQVEKRFGGGRVLKPMELIIGDRATMEYAGRPLPVADIATAAARDWINRHLPHVDAQRDVLIRVALAPAAAELTGLFEHPGVPRPANDTSAAVGYWPLTPTETAVLELEGWLNGASFKQRFPETAQDVKVMAVREGQALDLTVAMPLLCAQVVSEADYFERKEAVRREILAWTRDNLPLETQVRLNTLDQPGQGVGGVYLSLLGTSAEDSDSGQVGRGNRVNGLIPVNRPIGTEAVCGKNPLSHTGKIYNVLAHRAARAIGEQVEEVEEVEVSLVSRIGQSLDRPLLAAVRLLSAEGCDFAPLIPRAREILAHELAATDDLCRRLCLGEEPLGVPQ</sequence>
<comment type="similarity">
    <text evidence="1">Belongs to the AdoMet synthetase 2 family.</text>
</comment>
<organism evidence="2 3">
    <name type="scientific">Geoalkalibacter halelectricus</name>
    <dbReference type="NCBI Taxonomy" id="2847045"/>
    <lineage>
        <taxon>Bacteria</taxon>
        <taxon>Pseudomonadati</taxon>
        <taxon>Thermodesulfobacteriota</taxon>
        <taxon>Desulfuromonadia</taxon>
        <taxon>Desulfuromonadales</taxon>
        <taxon>Geoalkalibacteraceae</taxon>
        <taxon>Geoalkalibacter</taxon>
    </lineage>
</organism>
<dbReference type="Proteomes" id="UP001060414">
    <property type="component" value="Chromosome"/>
</dbReference>
<dbReference type="Gene3D" id="3.30.300.340">
    <property type="entry name" value="S-adenosylmethionine synthetase, N-terminal domain"/>
    <property type="match status" value="1"/>
</dbReference>
<keyword evidence="3" id="KW-1185">Reference proteome</keyword>
<evidence type="ECO:0000313" key="2">
    <source>
        <dbReference type="EMBL" id="UWZ78431.1"/>
    </source>
</evidence>
<dbReference type="PANTHER" id="PTHR36697:SF1">
    <property type="entry name" value="S-ADENOSYLMETHIONINE SYNTHASE"/>
    <property type="match status" value="1"/>
</dbReference>
<gene>
    <name evidence="2" type="ORF">L9S41_12130</name>
</gene>
<dbReference type="PANTHER" id="PTHR36697">
    <property type="entry name" value="S-ADENOSYLMETHIONINE SYNTHASE"/>
    <property type="match status" value="1"/>
</dbReference>
<evidence type="ECO:0000313" key="3">
    <source>
        <dbReference type="Proteomes" id="UP001060414"/>
    </source>
</evidence>
<evidence type="ECO:0000256" key="1">
    <source>
        <dbReference type="ARBA" id="ARBA00006892"/>
    </source>
</evidence>
<reference evidence="2" key="1">
    <citation type="journal article" date="2022" name="Environ. Microbiol.">
        <title>Geoalkalibacter halelectricus SAP #1 sp. nov. possessing extracellular electron transfer and mineral#reducing capabilities from a haloalkaline environment.</title>
        <authorList>
            <person name="Yadav S."/>
            <person name="Singh R."/>
            <person name="Sundharam S.S."/>
            <person name="Chaudhary S."/>
            <person name="Krishnamurthi S."/>
            <person name="Patil S.A."/>
        </authorList>
    </citation>
    <scope>NUCLEOTIDE SEQUENCE</scope>
    <source>
        <strain evidence="2">SAP-1</strain>
    </source>
</reference>
<dbReference type="RefSeq" id="WP_260746783.1">
    <property type="nucleotide sequence ID" value="NZ_CP092109.1"/>
</dbReference>
<dbReference type="InterPro" id="IPR042543">
    <property type="entry name" value="AdoMet_synthase_2"/>
</dbReference>
<name>A0ABY5ZI94_9BACT</name>
<proteinExistence type="inferred from homology"/>
<protein>
    <submittedName>
        <fullName evidence="2">Methionine adenosyltransferase</fullName>
    </submittedName>
</protein>
<dbReference type="Gene3D" id="3.30.300.280">
    <property type="entry name" value="S-adenosylmethionine synthetase, C-terminal domain"/>
    <property type="match status" value="1"/>
</dbReference>
<dbReference type="Gene3D" id="3.30.300.10">
    <property type="match status" value="1"/>
</dbReference>
<dbReference type="InterPro" id="IPR042544">
    <property type="entry name" value="AdoMet_synthase_3"/>
</dbReference>